<evidence type="ECO:0000259" key="3">
    <source>
        <dbReference type="PROSITE" id="PS50983"/>
    </source>
</evidence>
<dbReference type="Gene3D" id="3.40.50.1980">
    <property type="entry name" value="Nitrogenase molybdenum iron protein domain"/>
    <property type="match status" value="2"/>
</dbReference>
<sequence>MSKKGAIRSMIIIMVALLLLSGCGNSLAKDKNVDGNVDVQGKDSRRITDVFGREVIIPDEVKTIAAVGGAARIITYAGCADLLVGVTEMDKENITAMPYSVVNAEHFANLKSVGSGGSNDTPYMEELIVLNPDVIIGLTDEEALVNIADKTGIPTIGIYPDGMFDESFYKSLQLIGEIAGEEAHVASVIDALKGWEEELNLLTKDISNEKKPSVYTGAVSYRGAHGFEGTYAKYPPFKAIHANNVVDETEEEGAFIVDLEKITIWDPEIVFLNPANMNLVNEDYIKNKAFYESLQAVQNNRIYSQIPYNYNWTNMELAIANAFYAGKVIFPQEFEGVDPIAKADEIFTVLLGQPFYDRLVAEGYEFKNIKLGE</sequence>
<dbReference type="InterPro" id="IPR050902">
    <property type="entry name" value="ABC_Transporter_SBP"/>
</dbReference>
<dbReference type="InterPro" id="IPR002491">
    <property type="entry name" value="ABC_transptr_periplasmic_BD"/>
</dbReference>
<dbReference type="Pfam" id="PF01497">
    <property type="entry name" value="Peripla_BP_2"/>
    <property type="match status" value="1"/>
</dbReference>
<keyword evidence="2" id="KW-0732">Signal</keyword>
<comment type="similarity">
    <text evidence="1">Belongs to the bacterial solute-binding protein 8 family.</text>
</comment>
<feature type="signal peptide" evidence="2">
    <location>
        <begin position="1"/>
        <end position="28"/>
    </location>
</feature>
<dbReference type="KEGG" id="alka:J0B03_01510"/>
<organism evidence="4 5">
    <name type="scientific">Alkalibacter rhizosphaerae</name>
    <dbReference type="NCBI Taxonomy" id="2815577"/>
    <lineage>
        <taxon>Bacteria</taxon>
        <taxon>Bacillati</taxon>
        <taxon>Bacillota</taxon>
        <taxon>Clostridia</taxon>
        <taxon>Eubacteriales</taxon>
        <taxon>Eubacteriaceae</taxon>
        <taxon>Alkalibacter</taxon>
    </lineage>
</organism>
<feature type="chain" id="PRO_5036962363" evidence="2">
    <location>
        <begin position="29"/>
        <end position="373"/>
    </location>
</feature>
<gene>
    <name evidence="4" type="ORF">J0B03_01510</name>
</gene>
<name>A0A974XHJ6_9FIRM</name>
<dbReference type="PROSITE" id="PS51257">
    <property type="entry name" value="PROKAR_LIPOPROTEIN"/>
    <property type="match status" value="1"/>
</dbReference>
<dbReference type="PANTHER" id="PTHR30535">
    <property type="entry name" value="VITAMIN B12-BINDING PROTEIN"/>
    <property type="match status" value="1"/>
</dbReference>
<dbReference type="EMBL" id="CP071444">
    <property type="protein sequence ID" value="QSX08795.1"/>
    <property type="molecule type" value="Genomic_DNA"/>
</dbReference>
<evidence type="ECO:0000313" key="5">
    <source>
        <dbReference type="Proteomes" id="UP000663499"/>
    </source>
</evidence>
<dbReference type="SUPFAM" id="SSF53807">
    <property type="entry name" value="Helical backbone' metal receptor"/>
    <property type="match status" value="1"/>
</dbReference>
<evidence type="ECO:0000256" key="2">
    <source>
        <dbReference type="SAM" id="SignalP"/>
    </source>
</evidence>
<dbReference type="PANTHER" id="PTHR30535:SF34">
    <property type="entry name" value="MOLYBDATE-BINDING PROTEIN MOLA"/>
    <property type="match status" value="1"/>
</dbReference>
<evidence type="ECO:0000256" key="1">
    <source>
        <dbReference type="ARBA" id="ARBA00008814"/>
    </source>
</evidence>
<reference evidence="4" key="1">
    <citation type="submission" date="2021-03" db="EMBL/GenBank/DDBJ databases">
        <title>Alkalibacter marinus sp. nov., isolated from tidal flat sediment.</title>
        <authorList>
            <person name="Namirimu T."/>
            <person name="Yang J.-A."/>
            <person name="Yang S.-H."/>
            <person name="Kim Y.-J."/>
            <person name="Kwon K.K."/>
        </authorList>
    </citation>
    <scope>NUCLEOTIDE SEQUENCE</scope>
    <source>
        <strain evidence="4">ES005</strain>
    </source>
</reference>
<dbReference type="AlphaFoldDB" id="A0A974XHJ6"/>
<keyword evidence="5" id="KW-1185">Reference proteome</keyword>
<dbReference type="PROSITE" id="PS50983">
    <property type="entry name" value="FE_B12_PBP"/>
    <property type="match status" value="1"/>
</dbReference>
<dbReference type="Proteomes" id="UP000663499">
    <property type="component" value="Chromosome"/>
</dbReference>
<protein>
    <submittedName>
        <fullName evidence="4">ABC transporter substrate-binding protein</fullName>
    </submittedName>
</protein>
<accession>A0A974XHJ6</accession>
<dbReference type="RefSeq" id="WP_207300136.1">
    <property type="nucleotide sequence ID" value="NZ_CP071444.1"/>
</dbReference>
<feature type="domain" description="Fe/B12 periplasmic-binding" evidence="3">
    <location>
        <begin position="62"/>
        <end position="333"/>
    </location>
</feature>
<evidence type="ECO:0000313" key="4">
    <source>
        <dbReference type="EMBL" id="QSX08795.1"/>
    </source>
</evidence>
<proteinExistence type="inferred from homology"/>